<dbReference type="PROSITE" id="PS00036">
    <property type="entry name" value="BZIP_BASIC"/>
    <property type="match status" value="1"/>
</dbReference>
<dbReference type="CDD" id="cd14705">
    <property type="entry name" value="bZIP_Zip1"/>
    <property type="match status" value="1"/>
</dbReference>
<organism evidence="8 9">
    <name type="scientific">Mortierella polycephala</name>
    <dbReference type="NCBI Taxonomy" id="41804"/>
    <lineage>
        <taxon>Eukaryota</taxon>
        <taxon>Fungi</taxon>
        <taxon>Fungi incertae sedis</taxon>
        <taxon>Mucoromycota</taxon>
        <taxon>Mortierellomycotina</taxon>
        <taxon>Mortierellomycetes</taxon>
        <taxon>Mortierellales</taxon>
        <taxon>Mortierellaceae</taxon>
        <taxon>Mortierella</taxon>
    </lineage>
</organism>
<dbReference type="SUPFAM" id="SSF57959">
    <property type="entry name" value="Leucine zipper domain"/>
    <property type="match status" value="1"/>
</dbReference>
<feature type="region of interest" description="Disordered" evidence="6">
    <location>
        <begin position="486"/>
        <end position="517"/>
    </location>
</feature>
<dbReference type="GO" id="GO:0001228">
    <property type="term" value="F:DNA-binding transcription activator activity, RNA polymerase II-specific"/>
    <property type="evidence" value="ECO:0007669"/>
    <property type="project" value="TreeGrafter"/>
</dbReference>
<dbReference type="InterPro" id="IPR004827">
    <property type="entry name" value="bZIP"/>
</dbReference>
<feature type="compositionally biased region" description="Low complexity" evidence="6">
    <location>
        <begin position="269"/>
        <end position="295"/>
    </location>
</feature>
<feature type="region of interest" description="Disordered" evidence="6">
    <location>
        <begin position="174"/>
        <end position="193"/>
    </location>
</feature>
<feature type="region of interest" description="Disordered" evidence="6">
    <location>
        <begin position="232"/>
        <end position="295"/>
    </location>
</feature>
<dbReference type="PANTHER" id="PTHR13044:SF14">
    <property type="entry name" value="CRYPTOCEPHAL, ISOFORM A"/>
    <property type="match status" value="1"/>
</dbReference>
<evidence type="ECO:0000259" key="7">
    <source>
        <dbReference type="PROSITE" id="PS50217"/>
    </source>
</evidence>
<evidence type="ECO:0000313" key="9">
    <source>
        <dbReference type="Proteomes" id="UP000726737"/>
    </source>
</evidence>
<dbReference type="GO" id="GO:0005634">
    <property type="term" value="C:nucleus"/>
    <property type="evidence" value="ECO:0007669"/>
    <property type="project" value="UniProtKB-SubCell"/>
</dbReference>
<keyword evidence="5" id="KW-0539">Nucleus</keyword>
<feature type="region of interest" description="Disordered" evidence="6">
    <location>
        <begin position="1"/>
        <end position="34"/>
    </location>
</feature>
<keyword evidence="2" id="KW-0805">Transcription regulation</keyword>
<evidence type="ECO:0000256" key="2">
    <source>
        <dbReference type="ARBA" id="ARBA00023015"/>
    </source>
</evidence>
<dbReference type="Gene3D" id="1.20.5.170">
    <property type="match status" value="1"/>
</dbReference>
<dbReference type="GO" id="GO:0000977">
    <property type="term" value="F:RNA polymerase II transcription regulatory region sequence-specific DNA binding"/>
    <property type="evidence" value="ECO:0007669"/>
    <property type="project" value="TreeGrafter"/>
</dbReference>
<dbReference type="PANTHER" id="PTHR13044">
    <property type="entry name" value="ACTIVATING TRANSCRIPTION FACTOR ATF 4/5"/>
    <property type="match status" value="1"/>
</dbReference>
<comment type="caution">
    <text evidence="8">The sequence shown here is derived from an EMBL/GenBank/DDBJ whole genome shotgun (WGS) entry which is preliminary data.</text>
</comment>
<feature type="compositionally biased region" description="Basic and acidic residues" evidence="6">
    <location>
        <begin position="366"/>
        <end position="383"/>
    </location>
</feature>
<evidence type="ECO:0000256" key="5">
    <source>
        <dbReference type="ARBA" id="ARBA00023242"/>
    </source>
</evidence>
<feature type="domain" description="BZIP" evidence="7">
    <location>
        <begin position="382"/>
        <end position="439"/>
    </location>
</feature>
<dbReference type="PROSITE" id="PS50217">
    <property type="entry name" value="BZIP"/>
    <property type="match status" value="1"/>
</dbReference>
<feature type="compositionally biased region" description="Polar residues" evidence="6">
    <location>
        <begin position="346"/>
        <end position="365"/>
    </location>
</feature>
<dbReference type="Pfam" id="PF07716">
    <property type="entry name" value="bZIP_2"/>
    <property type="match status" value="1"/>
</dbReference>
<feature type="compositionally biased region" description="Low complexity" evidence="6">
    <location>
        <begin position="232"/>
        <end position="256"/>
    </location>
</feature>
<comment type="subcellular location">
    <subcellularLocation>
        <location evidence="1">Nucleus</location>
    </subcellularLocation>
</comment>
<feature type="region of interest" description="Disordered" evidence="6">
    <location>
        <begin position="311"/>
        <end position="394"/>
    </location>
</feature>
<keyword evidence="9" id="KW-1185">Reference proteome</keyword>
<evidence type="ECO:0000256" key="4">
    <source>
        <dbReference type="ARBA" id="ARBA00023163"/>
    </source>
</evidence>
<proteinExistence type="predicted"/>
<gene>
    <name evidence="8" type="ORF">BG011_004293</name>
</gene>
<sequence length="517" mass="57011">MESQPNPYSAVIATFNKQPPAKDEEEEDEDDLQHLPDDDLLLWANAQFTFDNQTQGMGSYEDELALKIAQSQQQQYQVAQQQFQQLAVQNQQFQQHTQLSHQHMHQQHPQPSQGMVPTITQQQQQHLHQPSHVPSYHPVEMQRQLQQFDAIHGYLDGSSEDPRASLSLVERSRQRNPIPPGSLLHQPQPPQQQLQFNPRVHHSAYVQQQPQQHTTSGSTTAGLIHPQALLAHQQQQFQQSPTGPSSASSSSSSISALNTRDRVSSANGLSSLPLPANPPSSSSSSTPLSHEEQLQQLESELEVYNELAEERRLQQQKERSASADMTDGDGESHGDSGNDSSSGHSTCNHITTIPNGARSRSNSTPPKDDPEYAAKLAAEDDKRRRNTAASARFRNKKRLREQILEKTAKQMTAKSEILEIRVRELEMEIKWLRGLIVEKDAARGLLMDNGKALSAVTGTVTGGRRNAGGLLPGTVSPSALTQLNIAADSANANESNSNGSNSSSNPTKPTSKRTKKP</sequence>
<feature type="compositionally biased region" description="Basic and acidic residues" evidence="6">
    <location>
        <begin position="311"/>
        <end position="321"/>
    </location>
</feature>
<dbReference type="InterPro" id="IPR046347">
    <property type="entry name" value="bZIP_sf"/>
</dbReference>
<name>A0A9P6Q1Y5_9FUNG</name>
<evidence type="ECO:0000256" key="6">
    <source>
        <dbReference type="SAM" id="MobiDB-lite"/>
    </source>
</evidence>
<accession>A0A9P6Q1Y5</accession>
<evidence type="ECO:0000256" key="1">
    <source>
        <dbReference type="ARBA" id="ARBA00004123"/>
    </source>
</evidence>
<feature type="compositionally biased region" description="Low complexity" evidence="6">
    <location>
        <begin position="181"/>
        <end position="193"/>
    </location>
</feature>
<keyword evidence="4" id="KW-0804">Transcription</keyword>
<feature type="region of interest" description="Disordered" evidence="6">
    <location>
        <begin position="95"/>
        <end position="116"/>
    </location>
</feature>
<feature type="compositionally biased region" description="Low complexity" evidence="6">
    <location>
        <begin position="95"/>
        <end position="113"/>
    </location>
</feature>
<dbReference type="AlphaFoldDB" id="A0A9P6Q1Y5"/>
<feature type="compositionally biased region" description="Low complexity" evidence="6">
    <location>
        <begin position="486"/>
        <end position="509"/>
    </location>
</feature>
<reference evidence="8" key="1">
    <citation type="journal article" date="2020" name="Fungal Divers.">
        <title>Resolving the Mortierellaceae phylogeny through synthesis of multi-gene phylogenetics and phylogenomics.</title>
        <authorList>
            <person name="Vandepol N."/>
            <person name="Liber J."/>
            <person name="Desiro A."/>
            <person name="Na H."/>
            <person name="Kennedy M."/>
            <person name="Barry K."/>
            <person name="Grigoriev I.V."/>
            <person name="Miller A.N."/>
            <person name="O'Donnell K."/>
            <person name="Stajich J.E."/>
            <person name="Bonito G."/>
        </authorList>
    </citation>
    <scope>NUCLEOTIDE SEQUENCE</scope>
    <source>
        <strain evidence="8">KOD948</strain>
    </source>
</reference>
<evidence type="ECO:0000313" key="8">
    <source>
        <dbReference type="EMBL" id="KAG0256840.1"/>
    </source>
</evidence>
<dbReference type="EMBL" id="JAAAJA010000281">
    <property type="protein sequence ID" value="KAG0256840.1"/>
    <property type="molecule type" value="Genomic_DNA"/>
</dbReference>
<dbReference type="OrthoDB" id="1939598at2759"/>
<dbReference type="Proteomes" id="UP000726737">
    <property type="component" value="Unassembled WGS sequence"/>
</dbReference>
<protein>
    <recommendedName>
        <fullName evidence="7">BZIP domain-containing protein</fullName>
    </recommendedName>
</protein>
<evidence type="ECO:0000256" key="3">
    <source>
        <dbReference type="ARBA" id="ARBA00023125"/>
    </source>
</evidence>
<keyword evidence="3" id="KW-0238">DNA-binding</keyword>